<dbReference type="EMBL" id="CP045891">
    <property type="protein sequence ID" value="QQP57737.1"/>
    <property type="molecule type" value="Genomic_DNA"/>
</dbReference>
<name>A0A7T8KKQ8_CALRO</name>
<dbReference type="AlphaFoldDB" id="A0A7T8KKQ8"/>
<keyword evidence="2" id="KW-0665">Pyrimidine biosynthesis</keyword>
<feature type="non-terminal residue" evidence="3">
    <location>
        <position position="52"/>
    </location>
</feature>
<gene>
    <name evidence="3" type="ORF">FKW44_002823</name>
</gene>
<dbReference type="PANTHER" id="PTHR19278">
    <property type="entry name" value="OROTATE PHOSPHORIBOSYLTRANSFERASE"/>
    <property type="match status" value="1"/>
</dbReference>
<dbReference type="GO" id="GO:0019856">
    <property type="term" value="P:pyrimidine nucleobase biosynthetic process"/>
    <property type="evidence" value="ECO:0007669"/>
    <property type="project" value="TreeGrafter"/>
</dbReference>
<sequence>MEDFVRKLVEVDAIRFGEFVLKSGIKSPIYFDLRVIVSYPQLLKDASHFLWK</sequence>
<evidence type="ECO:0000256" key="1">
    <source>
        <dbReference type="ARBA" id="ARBA00004725"/>
    </source>
</evidence>
<accession>A0A7T8KKQ8</accession>
<keyword evidence="4" id="KW-1185">Reference proteome</keyword>
<protein>
    <submittedName>
        <fullName evidence="3">Uridine 5'monophosphate synthaselike</fullName>
    </submittedName>
</protein>
<dbReference type="GO" id="GO:0004588">
    <property type="term" value="F:orotate phosphoribosyltransferase activity"/>
    <property type="evidence" value="ECO:0007669"/>
    <property type="project" value="TreeGrafter"/>
</dbReference>
<evidence type="ECO:0000313" key="3">
    <source>
        <dbReference type="EMBL" id="QQP57737.1"/>
    </source>
</evidence>
<dbReference type="InterPro" id="IPR029057">
    <property type="entry name" value="PRTase-like"/>
</dbReference>
<evidence type="ECO:0000313" key="4">
    <source>
        <dbReference type="Proteomes" id="UP000595437"/>
    </source>
</evidence>
<dbReference type="GO" id="GO:0004590">
    <property type="term" value="F:orotidine-5'-phosphate decarboxylase activity"/>
    <property type="evidence" value="ECO:0007669"/>
    <property type="project" value="TreeGrafter"/>
</dbReference>
<evidence type="ECO:0000256" key="2">
    <source>
        <dbReference type="ARBA" id="ARBA00022975"/>
    </source>
</evidence>
<dbReference type="Gene3D" id="3.40.50.2020">
    <property type="match status" value="1"/>
</dbReference>
<dbReference type="PANTHER" id="PTHR19278:SF9">
    <property type="entry name" value="URIDINE 5'-MONOPHOSPHATE SYNTHASE"/>
    <property type="match status" value="1"/>
</dbReference>
<dbReference type="SUPFAM" id="SSF53271">
    <property type="entry name" value="PRTase-like"/>
    <property type="match status" value="1"/>
</dbReference>
<dbReference type="Proteomes" id="UP000595437">
    <property type="component" value="Chromosome 2"/>
</dbReference>
<proteinExistence type="predicted"/>
<reference evidence="4" key="1">
    <citation type="submission" date="2021-01" db="EMBL/GenBank/DDBJ databases">
        <title>Caligus Genome Assembly.</title>
        <authorList>
            <person name="Gallardo-Escarate C."/>
        </authorList>
    </citation>
    <scope>NUCLEOTIDE SEQUENCE [LARGE SCALE GENOMIC DNA]</scope>
</reference>
<dbReference type="GO" id="GO:0006222">
    <property type="term" value="P:UMP biosynthetic process"/>
    <property type="evidence" value="ECO:0007669"/>
    <property type="project" value="TreeGrafter"/>
</dbReference>
<organism evidence="3 4">
    <name type="scientific">Caligus rogercresseyi</name>
    <name type="common">Sea louse</name>
    <dbReference type="NCBI Taxonomy" id="217165"/>
    <lineage>
        <taxon>Eukaryota</taxon>
        <taxon>Metazoa</taxon>
        <taxon>Ecdysozoa</taxon>
        <taxon>Arthropoda</taxon>
        <taxon>Crustacea</taxon>
        <taxon>Multicrustacea</taxon>
        <taxon>Hexanauplia</taxon>
        <taxon>Copepoda</taxon>
        <taxon>Siphonostomatoida</taxon>
        <taxon>Caligidae</taxon>
        <taxon>Caligus</taxon>
    </lineage>
</organism>
<dbReference type="OrthoDB" id="10263753at2759"/>
<comment type="pathway">
    <text evidence="1">Pyrimidine metabolism; UMP biosynthesis via de novo pathway.</text>
</comment>